<gene>
    <name evidence="2" type="ORF">E2C01_076162</name>
</gene>
<dbReference type="EMBL" id="VSRR010057279">
    <property type="protein sequence ID" value="MPC81540.1"/>
    <property type="molecule type" value="Genomic_DNA"/>
</dbReference>
<name>A0A5B7IAP8_PORTR</name>
<feature type="region of interest" description="Disordered" evidence="1">
    <location>
        <begin position="43"/>
        <end position="70"/>
    </location>
</feature>
<proteinExistence type="predicted"/>
<comment type="caution">
    <text evidence="2">The sequence shown here is derived from an EMBL/GenBank/DDBJ whole genome shotgun (WGS) entry which is preliminary data.</text>
</comment>
<protein>
    <submittedName>
        <fullName evidence="2">Uncharacterized protein</fullName>
    </submittedName>
</protein>
<evidence type="ECO:0000313" key="2">
    <source>
        <dbReference type="EMBL" id="MPC81540.1"/>
    </source>
</evidence>
<reference evidence="2 3" key="1">
    <citation type="submission" date="2019-05" db="EMBL/GenBank/DDBJ databases">
        <title>Another draft genome of Portunus trituberculatus and its Hox gene families provides insights of decapod evolution.</title>
        <authorList>
            <person name="Jeong J.-H."/>
            <person name="Song I."/>
            <person name="Kim S."/>
            <person name="Choi T."/>
            <person name="Kim D."/>
            <person name="Ryu S."/>
            <person name="Kim W."/>
        </authorList>
    </citation>
    <scope>NUCLEOTIDE SEQUENCE [LARGE SCALE GENOMIC DNA]</scope>
    <source>
        <tissue evidence="2">Muscle</tissue>
    </source>
</reference>
<keyword evidence="3" id="KW-1185">Reference proteome</keyword>
<evidence type="ECO:0000313" key="3">
    <source>
        <dbReference type="Proteomes" id="UP000324222"/>
    </source>
</evidence>
<sequence>MINFKAGLERQELYLLRTSFAERIQESTGHHSPSHSVITARIKHPHPDSSHAPRTATPFHVGSCASPGTG</sequence>
<organism evidence="2 3">
    <name type="scientific">Portunus trituberculatus</name>
    <name type="common">Swimming crab</name>
    <name type="synonym">Neptunus trituberculatus</name>
    <dbReference type="NCBI Taxonomy" id="210409"/>
    <lineage>
        <taxon>Eukaryota</taxon>
        <taxon>Metazoa</taxon>
        <taxon>Ecdysozoa</taxon>
        <taxon>Arthropoda</taxon>
        <taxon>Crustacea</taxon>
        <taxon>Multicrustacea</taxon>
        <taxon>Malacostraca</taxon>
        <taxon>Eumalacostraca</taxon>
        <taxon>Eucarida</taxon>
        <taxon>Decapoda</taxon>
        <taxon>Pleocyemata</taxon>
        <taxon>Brachyura</taxon>
        <taxon>Eubrachyura</taxon>
        <taxon>Portunoidea</taxon>
        <taxon>Portunidae</taxon>
        <taxon>Portuninae</taxon>
        <taxon>Portunus</taxon>
    </lineage>
</organism>
<evidence type="ECO:0000256" key="1">
    <source>
        <dbReference type="SAM" id="MobiDB-lite"/>
    </source>
</evidence>
<dbReference type="Proteomes" id="UP000324222">
    <property type="component" value="Unassembled WGS sequence"/>
</dbReference>
<dbReference type="AlphaFoldDB" id="A0A5B7IAP8"/>
<accession>A0A5B7IAP8</accession>